<proteinExistence type="predicted"/>
<evidence type="ECO:0000313" key="2">
    <source>
        <dbReference type="Proteomes" id="UP001529510"/>
    </source>
</evidence>
<feature type="non-terminal residue" evidence="1">
    <location>
        <position position="72"/>
    </location>
</feature>
<accession>A0ABD0R387</accession>
<dbReference type="Proteomes" id="UP001529510">
    <property type="component" value="Unassembled WGS sequence"/>
</dbReference>
<organism evidence="1 2">
    <name type="scientific">Cirrhinus mrigala</name>
    <name type="common">Mrigala</name>
    <dbReference type="NCBI Taxonomy" id="683832"/>
    <lineage>
        <taxon>Eukaryota</taxon>
        <taxon>Metazoa</taxon>
        <taxon>Chordata</taxon>
        <taxon>Craniata</taxon>
        <taxon>Vertebrata</taxon>
        <taxon>Euteleostomi</taxon>
        <taxon>Actinopterygii</taxon>
        <taxon>Neopterygii</taxon>
        <taxon>Teleostei</taxon>
        <taxon>Ostariophysi</taxon>
        <taxon>Cypriniformes</taxon>
        <taxon>Cyprinidae</taxon>
        <taxon>Labeoninae</taxon>
        <taxon>Labeonini</taxon>
        <taxon>Cirrhinus</taxon>
    </lineage>
</organism>
<gene>
    <name evidence="1" type="ORF">M9458_011160</name>
</gene>
<name>A0ABD0R387_CIRMR</name>
<dbReference type="EMBL" id="JAMKFB020000005">
    <property type="protein sequence ID" value="KAL0192864.1"/>
    <property type="molecule type" value="Genomic_DNA"/>
</dbReference>
<dbReference type="AlphaFoldDB" id="A0ABD0R387"/>
<comment type="caution">
    <text evidence="1">The sequence shown here is derived from an EMBL/GenBank/DDBJ whole genome shotgun (WGS) entry which is preliminary data.</text>
</comment>
<protein>
    <submittedName>
        <fullName evidence="1">Uncharacterized protein</fullName>
    </submittedName>
</protein>
<reference evidence="1 2" key="1">
    <citation type="submission" date="2024-05" db="EMBL/GenBank/DDBJ databases">
        <title>Genome sequencing and assembly of Indian major carp, Cirrhinus mrigala (Hamilton, 1822).</title>
        <authorList>
            <person name="Mohindra V."/>
            <person name="Chowdhury L.M."/>
            <person name="Lal K."/>
            <person name="Jena J.K."/>
        </authorList>
    </citation>
    <scope>NUCLEOTIDE SEQUENCE [LARGE SCALE GENOMIC DNA]</scope>
    <source>
        <strain evidence="1">CM1030</strain>
        <tissue evidence="1">Blood</tissue>
    </source>
</reference>
<sequence>NESKSTTAGALRNCLRVVLRFNKSGHDSNVSTMGKIIAGMCGRGTEQPTRLLGAELGRARVVRIQKPRESAV</sequence>
<evidence type="ECO:0000313" key="1">
    <source>
        <dbReference type="EMBL" id="KAL0192864.1"/>
    </source>
</evidence>
<keyword evidence="2" id="KW-1185">Reference proteome</keyword>
<feature type="non-terminal residue" evidence="1">
    <location>
        <position position="1"/>
    </location>
</feature>